<dbReference type="GO" id="GO:0005506">
    <property type="term" value="F:iron ion binding"/>
    <property type="evidence" value="ECO:0007669"/>
    <property type="project" value="InterPro"/>
</dbReference>
<dbReference type="Pfam" id="PF00067">
    <property type="entry name" value="p450"/>
    <property type="match status" value="1"/>
</dbReference>
<dbReference type="OrthoDB" id="1470350at2759"/>
<proteinExistence type="predicted"/>
<name>A0A9N9J0U4_9GLOM</name>
<keyword evidence="1" id="KW-0472">Membrane</keyword>
<dbReference type="SUPFAM" id="SSF48264">
    <property type="entry name" value="Cytochrome P450"/>
    <property type="match status" value="1"/>
</dbReference>
<dbReference type="GO" id="GO:0004497">
    <property type="term" value="F:monooxygenase activity"/>
    <property type="evidence" value="ECO:0007669"/>
    <property type="project" value="InterPro"/>
</dbReference>
<dbReference type="GO" id="GO:0020037">
    <property type="term" value="F:heme binding"/>
    <property type="evidence" value="ECO:0007669"/>
    <property type="project" value="InterPro"/>
</dbReference>
<evidence type="ECO:0000313" key="3">
    <source>
        <dbReference type="Proteomes" id="UP000789342"/>
    </source>
</evidence>
<dbReference type="Proteomes" id="UP000789342">
    <property type="component" value="Unassembled WGS sequence"/>
</dbReference>
<dbReference type="InterPro" id="IPR001128">
    <property type="entry name" value="Cyt_P450"/>
</dbReference>
<dbReference type="Gene3D" id="1.10.630.10">
    <property type="entry name" value="Cytochrome P450"/>
    <property type="match status" value="1"/>
</dbReference>
<feature type="transmembrane region" description="Helical" evidence="1">
    <location>
        <begin position="17"/>
        <end position="37"/>
    </location>
</feature>
<keyword evidence="3" id="KW-1185">Reference proteome</keyword>
<dbReference type="EMBL" id="CAJVPV010039526">
    <property type="protein sequence ID" value="CAG8758588.1"/>
    <property type="molecule type" value="Genomic_DNA"/>
</dbReference>
<reference evidence="2" key="1">
    <citation type="submission" date="2021-06" db="EMBL/GenBank/DDBJ databases">
        <authorList>
            <person name="Kallberg Y."/>
            <person name="Tangrot J."/>
            <person name="Rosling A."/>
        </authorList>
    </citation>
    <scope>NUCLEOTIDE SEQUENCE</scope>
    <source>
        <strain evidence="2">CL551</strain>
    </source>
</reference>
<evidence type="ECO:0000256" key="1">
    <source>
        <dbReference type="SAM" id="Phobius"/>
    </source>
</evidence>
<sequence>SHQRDRKQNQNKMSYSYFVYLLIAIFLYRLLSPYFLISSGFRKIPSLPLITNVKWNIELYLLGVPLATNIRKFLLEPIEETGIVRYYDILWKRWIIFVSRPHFLKEINTKTDTFQKIDAANRPMSRCEYAYIGRKNILFENKEEHLRHRRVANPSFHHIWPTELFGNIIKELIKELDKDLKVNDTINAQVMTQAFTLEALGKAAFGYNFG</sequence>
<dbReference type="InterPro" id="IPR036396">
    <property type="entry name" value="Cyt_P450_sf"/>
</dbReference>
<feature type="non-terminal residue" evidence="2">
    <location>
        <position position="1"/>
    </location>
</feature>
<evidence type="ECO:0000313" key="2">
    <source>
        <dbReference type="EMBL" id="CAG8758588.1"/>
    </source>
</evidence>
<protein>
    <submittedName>
        <fullName evidence="2">2636_t:CDS:1</fullName>
    </submittedName>
</protein>
<dbReference type="AlphaFoldDB" id="A0A9N9J0U4"/>
<organism evidence="2 3">
    <name type="scientific">Acaulospora morrowiae</name>
    <dbReference type="NCBI Taxonomy" id="94023"/>
    <lineage>
        <taxon>Eukaryota</taxon>
        <taxon>Fungi</taxon>
        <taxon>Fungi incertae sedis</taxon>
        <taxon>Mucoromycota</taxon>
        <taxon>Glomeromycotina</taxon>
        <taxon>Glomeromycetes</taxon>
        <taxon>Diversisporales</taxon>
        <taxon>Acaulosporaceae</taxon>
        <taxon>Acaulospora</taxon>
    </lineage>
</organism>
<feature type="non-terminal residue" evidence="2">
    <location>
        <position position="210"/>
    </location>
</feature>
<comment type="caution">
    <text evidence="2">The sequence shown here is derived from an EMBL/GenBank/DDBJ whole genome shotgun (WGS) entry which is preliminary data.</text>
</comment>
<keyword evidence="1" id="KW-0812">Transmembrane</keyword>
<accession>A0A9N9J0U4</accession>
<keyword evidence="1" id="KW-1133">Transmembrane helix</keyword>
<gene>
    <name evidence="2" type="ORF">AMORRO_LOCUS15765</name>
</gene>
<dbReference type="GO" id="GO:0016705">
    <property type="term" value="F:oxidoreductase activity, acting on paired donors, with incorporation or reduction of molecular oxygen"/>
    <property type="evidence" value="ECO:0007669"/>
    <property type="project" value="InterPro"/>
</dbReference>